<keyword evidence="3" id="KW-1185">Reference proteome</keyword>
<feature type="compositionally biased region" description="Polar residues" evidence="1">
    <location>
        <begin position="49"/>
        <end position="59"/>
    </location>
</feature>
<comment type="caution">
    <text evidence="2">The sequence shown here is derived from an EMBL/GenBank/DDBJ whole genome shotgun (WGS) entry which is preliminary data.</text>
</comment>
<evidence type="ECO:0000256" key="1">
    <source>
        <dbReference type="SAM" id="MobiDB-lite"/>
    </source>
</evidence>
<accession>A0A8S9Y4N7</accession>
<gene>
    <name evidence="2" type="ORF">GE061_000461</name>
</gene>
<dbReference type="Proteomes" id="UP000466442">
    <property type="component" value="Linkage Group LG1"/>
</dbReference>
<reference evidence="2" key="1">
    <citation type="journal article" date="2021" name="Mol. Ecol. Resour.">
        <title>Apolygus lucorum genome provides insights into omnivorousness and mesophyll feeding.</title>
        <authorList>
            <person name="Liu Y."/>
            <person name="Liu H."/>
            <person name="Wang H."/>
            <person name="Huang T."/>
            <person name="Liu B."/>
            <person name="Yang B."/>
            <person name="Yin L."/>
            <person name="Li B."/>
            <person name="Zhang Y."/>
            <person name="Zhang S."/>
            <person name="Jiang F."/>
            <person name="Zhang X."/>
            <person name="Ren Y."/>
            <person name="Wang B."/>
            <person name="Wang S."/>
            <person name="Lu Y."/>
            <person name="Wu K."/>
            <person name="Fan W."/>
            <person name="Wang G."/>
        </authorList>
    </citation>
    <scope>NUCLEOTIDE SEQUENCE</scope>
    <source>
        <strain evidence="2">12Hb</strain>
    </source>
</reference>
<protein>
    <submittedName>
        <fullName evidence="2">Uncharacterized protein</fullName>
    </submittedName>
</protein>
<dbReference type="AlphaFoldDB" id="A0A8S9Y4N7"/>
<proteinExistence type="predicted"/>
<sequence>MSGIMRDEIHEVLYGSSSRAIRLCFRHRRLLTTTPEQRRTSSKTERCHSSQQRTQSARSVANPYMRPKKE</sequence>
<feature type="compositionally biased region" description="Basic and acidic residues" evidence="1">
    <location>
        <begin position="36"/>
        <end position="48"/>
    </location>
</feature>
<name>A0A8S9Y4N7_APOLU</name>
<evidence type="ECO:0000313" key="3">
    <source>
        <dbReference type="Proteomes" id="UP000466442"/>
    </source>
</evidence>
<dbReference type="EMBL" id="WIXP02000001">
    <property type="protein sequence ID" value="KAF6216123.1"/>
    <property type="molecule type" value="Genomic_DNA"/>
</dbReference>
<organism evidence="2 3">
    <name type="scientific">Apolygus lucorum</name>
    <name type="common">Small green plant bug</name>
    <name type="synonym">Lygocoris lucorum</name>
    <dbReference type="NCBI Taxonomy" id="248454"/>
    <lineage>
        <taxon>Eukaryota</taxon>
        <taxon>Metazoa</taxon>
        <taxon>Ecdysozoa</taxon>
        <taxon>Arthropoda</taxon>
        <taxon>Hexapoda</taxon>
        <taxon>Insecta</taxon>
        <taxon>Pterygota</taxon>
        <taxon>Neoptera</taxon>
        <taxon>Paraneoptera</taxon>
        <taxon>Hemiptera</taxon>
        <taxon>Heteroptera</taxon>
        <taxon>Panheteroptera</taxon>
        <taxon>Cimicomorpha</taxon>
        <taxon>Miridae</taxon>
        <taxon>Mirini</taxon>
        <taxon>Apolygus</taxon>
    </lineage>
</organism>
<evidence type="ECO:0000313" key="2">
    <source>
        <dbReference type="EMBL" id="KAF6216123.1"/>
    </source>
</evidence>
<feature type="region of interest" description="Disordered" evidence="1">
    <location>
        <begin position="33"/>
        <end position="70"/>
    </location>
</feature>